<dbReference type="InterPro" id="IPR014284">
    <property type="entry name" value="RNA_pol_sigma-70_dom"/>
</dbReference>
<dbReference type="Pfam" id="PF04542">
    <property type="entry name" value="Sigma70_r2"/>
    <property type="match status" value="1"/>
</dbReference>
<dbReference type="GO" id="GO:0003677">
    <property type="term" value="F:DNA binding"/>
    <property type="evidence" value="ECO:0007669"/>
    <property type="project" value="InterPro"/>
</dbReference>
<dbReference type="InterPro" id="IPR039425">
    <property type="entry name" value="RNA_pol_sigma-70-like"/>
</dbReference>
<proteinExistence type="inferred from homology"/>
<dbReference type="SUPFAM" id="SSF88946">
    <property type="entry name" value="Sigma2 domain of RNA polymerase sigma factors"/>
    <property type="match status" value="1"/>
</dbReference>
<evidence type="ECO:0000256" key="4">
    <source>
        <dbReference type="ARBA" id="ARBA00023163"/>
    </source>
</evidence>
<accession>A0A2V1JZE0</accession>
<evidence type="ECO:0000259" key="5">
    <source>
        <dbReference type="Pfam" id="PF04542"/>
    </source>
</evidence>
<reference evidence="8" key="1">
    <citation type="submission" date="2018-05" db="EMBL/GenBank/DDBJ databases">
        <authorList>
            <person name="Li Y."/>
        </authorList>
    </citation>
    <scope>NUCLEOTIDE SEQUENCE [LARGE SCALE GENOMIC DNA]</scope>
    <source>
        <strain evidence="8">3d-2-2</strain>
    </source>
</reference>
<dbReference type="InterPro" id="IPR036388">
    <property type="entry name" value="WH-like_DNA-bd_sf"/>
</dbReference>
<dbReference type="NCBIfam" id="TIGR02937">
    <property type="entry name" value="sigma70-ECF"/>
    <property type="match status" value="1"/>
</dbReference>
<dbReference type="Gene3D" id="1.10.10.10">
    <property type="entry name" value="Winged helix-like DNA-binding domain superfamily/Winged helix DNA-binding domain"/>
    <property type="match status" value="1"/>
</dbReference>
<evidence type="ECO:0000313" key="7">
    <source>
        <dbReference type="EMBL" id="PWF24244.1"/>
    </source>
</evidence>
<dbReference type="GO" id="GO:0006352">
    <property type="term" value="P:DNA-templated transcription initiation"/>
    <property type="evidence" value="ECO:0007669"/>
    <property type="project" value="InterPro"/>
</dbReference>
<keyword evidence="4" id="KW-0804">Transcription</keyword>
<evidence type="ECO:0000256" key="3">
    <source>
        <dbReference type="ARBA" id="ARBA00023082"/>
    </source>
</evidence>
<dbReference type="EMBL" id="QETA01000002">
    <property type="protein sequence ID" value="PWF24244.1"/>
    <property type="molecule type" value="Genomic_DNA"/>
</dbReference>
<keyword evidence="2" id="KW-0805">Transcription regulation</keyword>
<dbReference type="Pfam" id="PF08281">
    <property type="entry name" value="Sigma70_r4_2"/>
    <property type="match status" value="1"/>
</dbReference>
<evidence type="ECO:0000313" key="8">
    <source>
        <dbReference type="Proteomes" id="UP000245212"/>
    </source>
</evidence>
<dbReference type="PANTHER" id="PTHR43133">
    <property type="entry name" value="RNA POLYMERASE ECF-TYPE SIGMA FACTO"/>
    <property type="match status" value="1"/>
</dbReference>
<keyword evidence="8" id="KW-1185">Reference proteome</keyword>
<gene>
    <name evidence="7" type="ORF">DD235_07055</name>
</gene>
<keyword evidence="3" id="KW-0731">Sigma factor</keyword>
<feature type="domain" description="RNA polymerase sigma-70 region 2" evidence="5">
    <location>
        <begin position="12"/>
        <end position="77"/>
    </location>
</feature>
<name>A0A2V1JZE0_9BURK</name>
<dbReference type="RefSeq" id="WP_109061520.1">
    <property type="nucleotide sequence ID" value="NZ_QETA01000002.1"/>
</dbReference>
<dbReference type="InterPro" id="IPR013325">
    <property type="entry name" value="RNA_pol_sigma_r2"/>
</dbReference>
<dbReference type="Gene3D" id="1.10.1740.10">
    <property type="match status" value="1"/>
</dbReference>
<organism evidence="7 8">
    <name type="scientific">Corticimicrobacter populi</name>
    <dbReference type="NCBI Taxonomy" id="2175229"/>
    <lineage>
        <taxon>Bacteria</taxon>
        <taxon>Pseudomonadati</taxon>
        <taxon>Pseudomonadota</taxon>
        <taxon>Betaproteobacteria</taxon>
        <taxon>Burkholderiales</taxon>
        <taxon>Alcaligenaceae</taxon>
        <taxon>Corticimicrobacter</taxon>
    </lineage>
</organism>
<protein>
    <submittedName>
        <fullName evidence="7">RNA polymerase subunit sigma</fullName>
    </submittedName>
</protein>
<feature type="domain" description="RNA polymerase sigma factor 70 region 4 type 2" evidence="6">
    <location>
        <begin position="108"/>
        <end position="160"/>
    </location>
</feature>
<dbReference type="Proteomes" id="UP000245212">
    <property type="component" value="Unassembled WGS sequence"/>
</dbReference>
<comment type="similarity">
    <text evidence="1">Belongs to the sigma-70 factor family. ECF subfamily.</text>
</comment>
<dbReference type="SUPFAM" id="SSF88659">
    <property type="entry name" value="Sigma3 and sigma4 domains of RNA polymerase sigma factors"/>
    <property type="match status" value="1"/>
</dbReference>
<dbReference type="InterPro" id="IPR007627">
    <property type="entry name" value="RNA_pol_sigma70_r2"/>
</dbReference>
<sequence>MLSDASHPVATLYGDHHDWLYKWLCRRMGDRFDAQDVAHDTFMRVLARRGGIILAEPRSYLTTIAHGLMVDRFRRRAIEQAYLDALAVYPEPETISQEAHAILVETLLEIDRLLCRLGARTRDIFLLAQIEGLSQVEIARHLRLSLPTVKKHLVRAYTECLVLAAG</sequence>
<dbReference type="AlphaFoldDB" id="A0A2V1JZE0"/>
<dbReference type="InterPro" id="IPR013324">
    <property type="entry name" value="RNA_pol_sigma_r3/r4-like"/>
</dbReference>
<dbReference type="GO" id="GO:0016987">
    <property type="term" value="F:sigma factor activity"/>
    <property type="evidence" value="ECO:0007669"/>
    <property type="project" value="UniProtKB-KW"/>
</dbReference>
<evidence type="ECO:0000256" key="1">
    <source>
        <dbReference type="ARBA" id="ARBA00010641"/>
    </source>
</evidence>
<evidence type="ECO:0000259" key="6">
    <source>
        <dbReference type="Pfam" id="PF08281"/>
    </source>
</evidence>
<dbReference type="PANTHER" id="PTHR43133:SF63">
    <property type="entry name" value="RNA POLYMERASE SIGMA FACTOR FECI-RELATED"/>
    <property type="match status" value="1"/>
</dbReference>
<dbReference type="InterPro" id="IPR013249">
    <property type="entry name" value="RNA_pol_sigma70_r4_t2"/>
</dbReference>
<evidence type="ECO:0000256" key="2">
    <source>
        <dbReference type="ARBA" id="ARBA00023015"/>
    </source>
</evidence>
<comment type="caution">
    <text evidence="7">The sequence shown here is derived from an EMBL/GenBank/DDBJ whole genome shotgun (WGS) entry which is preliminary data.</text>
</comment>